<evidence type="ECO:0000256" key="1">
    <source>
        <dbReference type="SAM" id="MobiDB-lite"/>
    </source>
</evidence>
<proteinExistence type="predicted"/>
<sequence length="544" mass="61071">MKQFFRKKWIKISFSFLVFLFLGFMVFGSFYYSKANVINRYTKARSLSTGSVFENIKEYLIWSDTNEKITNDEANFAHFTRLKKSEINQVKKELSEADASDSIYLKSKGRHFGIFPAYHIAMKPMSLTIKTNLPNEDILLNQKMVAHSDSDHFSTELKRLPVADYKASINGNYKGRKVVISKKYDGKNQIIDLSVTFKNFTVSSNLADGDLYFDDSRVGSMKDGIYEVKDYPVTHSAQAYVKKVFSDGEVTSKKVELDDIQEDSSVRLDVENLLTKDKAGQYLLSAFDQLMLYTSTRQDSTKLNDVFENGANNSFYKGMKESIKAKLETDKRKASSFAIPTVVLSGLTQVGKESYLVDFIANYDYTYNKETDPTKGSSGHIIQDITGKLTLKKSGDKYIVSEAGDKNITVTSENNQIKGPSPLPDGMAGTWKGTKDDVTYTVIIDEDGTITRKQTYKDPKRKEESSSAKISKAEEKSPGDYRLSFSAGTGEIVIIGGGIGGMNVKYEYGFHLDGDRLTSIIWQTGLDKDFDYSKPAPGLTLTRQ</sequence>
<evidence type="ECO:0000313" key="5">
    <source>
        <dbReference type="Proteomes" id="UP000394068"/>
    </source>
</evidence>
<accession>A0A4U9YJ48</accession>
<evidence type="ECO:0000259" key="3">
    <source>
        <dbReference type="Pfam" id="PF22820"/>
    </source>
</evidence>
<evidence type="ECO:0000256" key="2">
    <source>
        <dbReference type="SAM" id="Phobius"/>
    </source>
</evidence>
<keyword evidence="2" id="KW-0472">Membrane</keyword>
<name>A0A4U9YJ48_9STRE</name>
<keyword evidence="2" id="KW-0812">Transmembrane</keyword>
<dbReference type="RefSeq" id="WP_077322634.1">
    <property type="nucleotide sequence ID" value="NZ_CABEHT010000001.1"/>
</dbReference>
<organism evidence="4 5">
    <name type="scientific">Streptococcus pseudoporcinus</name>
    <dbReference type="NCBI Taxonomy" id="361101"/>
    <lineage>
        <taxon>Bacteria</taxon>
        <taxon>Bacillati</taxon>
        <taxon>Bacillota</taxon>
        <taxon>Bacilli</taxon>
        <taxon>Lactobacillales</taxon>
        <taxon>Streptococcaceae</taxon>
        <taxon>Streptococcus</taxon>
    </lineage>
</organism>
<dbReference type="AlphaFoldDB" id="A0A4U9YJ48"/>
<dbReference type="Pfam" id="PF22820">
    <property type="entry name" value="TcaA_3rd_4th"/>
    <property type="match status" value="1"/>
</dbReference>
<reference evidence="4 5" key="1">
    <citation type="submission" date="2019-05" db="EMBL/GenBank/DDBJ databases">
        <authorList>
            <consortium name="Pathogen Informatics"/>
        </authorList>
    </citation>
    <scope>NUCLEOTIDE SEQUENCE [LARGE SCALE GENOMIC DNA]</scope>
    <source>
        <strain evidence="4 5">NCTC5386</strain>
    </source>
</reference>
<feature type="compositionally biased region" description="Basic and acidic residues" evidence="1">
    <location>
        <begin position="455"/>
        <end position="475"/>
    </location>
</feature>
<feature type="region of interest" description="Disordered" evidence="1">
    <location>
        <begin position="453"/>
        <end position="475"/>
    </location>
</feature>
<feature type="transmembrane region" description="Helical" evidence="2">
    <location>
        <begin position="12"/>
        <end position="32"/>
    </location>
</feature>
<dbReference type="Proteomes" id="UP000394068">
    <property type="component" value="Unassembled WGS sequence"/>
</dbReference>
<feature type="domain" description="TcaA 4th" evidence="3">
    <location>
        <begin position="197"/>
        <end position="265"/>
    </location>
</feature>
<dbReference type="InterPro" id="IPR054530">
    <property type="entry name" value="TcaA_4th"/>
</dbReference>
<evidence type="ECO:0000313" key="4">
    <source>
        <dbReference type="EMBL" id="VTS25611.1"/>
    </source>
</evidence>
<keyword evidence="2" id="KW-1133">Transmembrane helix</keyword>
<gene>
    <name evidence="4" type="ORF">NCTC5386_02069</name>
</gene>
<protein>
    <submittedName>
        <fullName evidence="4">Predicted membrane protein</fullName>
    </submittedName>
</protein>
<dbReference type="EMBL" id="CABEHT010000001">
    <property type="protein sequence ID" value="VTS25611.1"/>
    <property type="molecule type" value="Genomic_DNA"/>
</dbReference>